<comment type="subcellular location">
    <subcellularLocation>
        <location evidence="8">Cytoplasm</location>
    </subcellularLocation>
</comment>
<comment type="catalytic activity">
    <reaction evidence="7 8">
        <text>CMP + ATP = CDP + ADP</text>
        <dbReference type="Rhea" id="RHEA:11600"/>
        <dbReference type="ChEBI" id="CHEBI:30616"/>
        <dbReference type="ChEBI" id="CHEBI:58069"/>
        <dbReference type="ChEBI" id="CHEBI:60377"/>
        <dbReference type="ChEBI" id="CHEBI:456216"/>
        <dbReference type="EC" id="2.7.4.25"/>
    </reaction>
</comment>
<dbReference type="Pfam" id="PF02224">
    <property type="entry name" value="Cytidylate_kin"/>
    <property type="match status" value="1"/>
</dbReference>
<dbReference type="GO" id="GO:0036430">
    <property type="term" value="F:CMP kinase activity"/>
    <property type="evidence" value="ECO:0007669"/>
    <property type="project" value="RHEA"/>
</dbReference>
<dbReference type="EMBL" id="RFKV01000070">
    <property type="protein sequence ID" value="RMD77052.1"/>
    <property type="molecule type" value="Genomic_DNA"/>
</dbReference>
<keyword evidence="2 8" id="KW-0808">Transferase</keyword>
<dbReference type="SUPFAM" id="SSF52540">
    <property type="entry name" value="P-loop containing nucleoside triphosphate hydrolases"/>
    <property type="match status" value="1"/>
</dbReference>
<keyword evidence="4 8" id="KW-0418">Kinase</keyword>
<comment type="similarity">
    <text evidence="1 8">Belongs to the cytidylate kinase family. Type 1 subfamily.</text>
</comment>
<evidence type="ECO:0000256" key="6">
    <source>
        <dbReference type="ARBA" id="ARBA00047615"/>
    </source>
</evidence>
<evidence type="ECO:0000256" key="3">
    <source>
        <dbReference type="ARBA" id="ARBA00022741"/>
    </source>
</evidence>
<proteinExistence type="inferred from homology"/>
<dbReference type="GO" id="GO:0005737">
    <property type="term" value="C:cytoplasm"/>
    <property type="evidence" value="ECO:0007669"/>
    <property type="project" value="UniProtKB-SubCell"/>
</dbReference>
<name>A0A3M0YYC1_9BACT</name>
<feature type="domain" description="Cytidylate kinase" evidence="9">
    <location>
        <begin position="4"/>
        <end position="215"/>
    </location>
</feature>
<dbReference type="HAMAP" id="MF_00238">
    <property type="entry name" value="Cytidyl_kinase_type1"/>
    <property type="match status" value="1"/>
</dbReference>
<dbReference type="GO" id="GO:0036431">
    <property type="term" value="F:dCMP kinase activity"/>
    <property type="evidence" value="ECO:0007669"/>
    <property type="project" value="InterPro"/>
</dbReference>
<evidence type="ECO:0000256" key="7">
    <source>
        <dbReference type="ARBA" id="ARBA00048478"/>
    </source>
</evidence>
<comment type="caution">
    <text evidence="10">The sequence shown here is derived from an EMBL/GenBank/DDBJ whole genome shotgun (WGS) entry which is preliminary data.</text>
</comment>
<dbReference type="InterPro" id="IPR003136">
    <property type="entry name" value="Cytidylate_kin"/>
</dbReference>
<keyword evidence="5 8" id="KW-0067">ATP-binding</keyword>
<evidence type="ECO:0000259" key="9">
    <source>
        <dbReference type="Pfam" id="PF02224"/>
    </source>
</evidence>
<dbReference type="Proteomes" id="UP000269410">
    <property type="component" value="Unassembled WGS sequence"/>
</dbReference>
<evidence type="ECO:0000256" key="8">
    <source>
        <dbReference type="HAMAP-Rule" id="MF_00238"/>
    </source>
</evidence>
<dbReference type="EC" id="2.7.4.25" evidence="8"/>
<protein>
    <recommendedName>
        <fullName evidence="8">Cytidylate kinase</fullName>
        <shortName evidence="8">CK</shortName>
        <ecNumber evidence="8">2.7.4.25</ecNumber>
    </recommendedName>
    <alternativeName>
        <fullName evidence="8">Cytidine monophosphate kinase</fullName>
        <shortName evidence="8">CMP kinase</shortName>
    </alternativeName>
</protein>
<comment type="caution">
    <text evidence="8">Lacks conserved residue(s) required for the propagation of feature annotation.</text>
</comment>
<comment type="catalytic activity">
    <reaction evidence="6 8">
        <text>dCMP + ATP = dCDP + ADP</text>
        <dbReference type="Rhea" id="RHEA:25094"/>
        <dbReference type="ChEBI" id="CHEBI:30616"/>
        <dbReference type="ChEBI" id="CHEBI:57566"/>
        <dbReference type="ChEBI" id="CHEBI:58593"/>
        <dbReference type="ChEBI" id="CHEBI:456216"/>
        <dbReference type="EC" id="2.7.4.25"/>
    </reaction>
</comment>
<dbReference type="InterPro" id="IPR027417">
    <property type="entry name" value="P-loop_NTPase"/>
</dbReference>
<keyword evidence="3 8" id="KW-0547">Nucleotide-binding</keyword>
<evidence type="ECO:0000256" key="4">
    <source>
        <dbReference type="ARBA" id="ARBA00022777"/>
    </source>
</evidence>
<evidence type="ECO:0000256" key="1">
    <source>
        <dbReference type="ARBA" id="ARBA00009427"/>
    </source>
</evidence>
<accession>A0A3M0YYC1</accession>
<reference evidence="10 11" key="1">
    <citation type="submission" date="2018-10" db="EMBL/GenBank/DDBJ databases">
        <title>Thermophilic Lithotrophy and Phototrophy in an Intertidal, Iron-rich, Geothermal Spring.</title>
        <authorList>
            <person name="Ward L.M."/>
            <person name="Idei A."/>
            <person name="Nakagawa M."/>
            <person name="Ueno Y."/>
            <person name="Fischer W."/>
            <person name="Mcglynn S.E."/>
        </authorList>
    </citation>
    <scope>NUCLEOTIDE SEQUENCE [LARGE SCALE GENOMIC DNA]</scope>
    <source>
        <strain evidence="10">J137</strain>
    </source>
</reference>
<sequence length="228" mass="26443">MKIITIDGPAGAGKGITAKLLAQRLNYYHLDSGALYRIVSLYLLRKDIRPNELDKIISKVQEIDIKITQLEDKTSKFYLNGQDVTDDIRTEEVSSKVADYAKIPEIREFVKKQQVKICQDMNIVAEGRDTGSEIFPNADLKIYLTADFEVRAERRFKELVSKGKNVDFDKVKEELRQRDYLDLNREISPLRVPEDARILDNTNLTIDQQVDIIYKWFLEIQSKDNENK</sequence>
<evidence type="ECO:0000256" key="5">
    <source>
        <dbReference type="ARBA" id="ARBA00022840"/>
    </source>
</evidence>
<keyword evidence="8" id="KW-0963">Cytoplasm</keyword>
<evidence type="ECO:0000313" key="11">
    <source>
        <dbReference type="Proteomes" id="UP000269410"/>
    </source>
</evidence>
<dbReference type="GO" id="GO:0006220">
    <property type="term" value="P:pyrimidine nucleotide metabolic process"/>
    <property type="evidence" value="ECO:0007669"/>
    <property type="project" value="UniProtKB-UniRule"/>
</dbReference>
<gene>
    <name evidence="8" type="primary">cmk</name>
    <name evidence="10" type="ORF">D6810_02120</name>
</gene>
<evidence type="ECO:0000313" key="10">
    <source>
        <dbReference type="EMBL" id="RMD77052.1"/>
    </source>
</evidence>
<dbReference type="NCBIfam" id="TIGR00017">
    <property type="entry name" value="cmk"/>
    <property type="match status" value="1"/>
</dbReference>
<evidence type="ECO:0000256" key="2">
    <source>
        <dbReference type="ARBA" id="ARBA00022679"/>
    </source>
</evidence>
<dbReference type="Gene3D" id="3.40.50.300">
    <property type="entry name" value="P-loop containing nucleotide triphosphate hydrolases"/>
    <property type="match status" value="1"/>
</dbReference>
<organism evidence="10 11">
    <name type="scientific">Candidatus Dojkabacteria bacterium</name>
    <dbReference type="NCBI Taxonomy" id="2099670"/>
    <lineage>
        <taxon>Bacteria</taxon>
        <taxon>Candidatus Dojkabacteria</taxon>
    </lineage>
</organism>
<dbReference type="CDD" id="cd02020">
    <property type="entry name" value="CMPK"/>
    <property type="match status" value="1"/>
</dbReference>
<dbReference type="AlphaFoldDB" id="A0A3M0YYC1"/>
<dbReference type="GO" id="GO:0005524">
    <property type="term" value="F:ATP binding"/>
    <property type="evidence" value="ECO:0007669"/>
    <property type="project" value="UniProtKB-UniRule"/>
</dbReference>
<dbReference type="InterPro" id="IPR011994">
    <property type="entry name" value="Cytidylate_kinase_dom"/>
</dbReference>